<evidence type="ECO:0000313" key="3">
    <source>
        <dbReference type="Proteomes" id="UP001341840"/>
    </source>
</evidence>
<reference evidence="2 3" key="1">
    <citation type="journal article" date="2023" name="Plants (Basel)">
        <title>Bridging the Gap: Combining Genomics and Transcriptomics Approaches to Understand Stylosanthes scabra, an Orphan Legume from the Brazilian Caatinga.</title>
        <authorList>
            <person name="Ferreira-Neto J.R.C."/>
            <person name="da Silva M.D."/>
            <person name="Binneck E."/>
            <person name="de Melo N.F."/>
            <person name="da Silva R.H."/>
            <person name="de Melo A.L.T.M."/>
            <person name="Pandolfi V."/>
            <person name="Bustamante F.O."/>
            <person name="Brasileiro-Vidal A.C."/>
            <person name="Benko-Iseppon A.M."/>
        </authorList>
    </citation>
    <scope>NUCLEOTIDE SEQUENCE [LARGE SCALE GENOMIC DNA]</scope>
    <source>
        <tissue evidence="2">Leaves</tissue>
    </source>
</reference>
<keyword evidence="3" id="KW-1185">Reference proteome</keyword>
<dbReference type="EMBL" id="JASCZI010151046">
    <property type="protein sequence ID" value="MED6167748.1"/>
    <property type="molecule type" value="Genomic_DNA"/>
</dbReference>
<evidence type="ECO:0000256" key="1">
    <source>
        <dbReference type="SAM" id="MobiDB-lite"/>
    </source>
</evidence>
<accession>A0ABU6V737</accession>
<organism evidence="2 3">
    <name type="scientific">Stylosanthes scabra</name>
    <dbReference type="NCBI Taxonomy" id="79078"/>
    <lineage>
        <taxon>Eukaryota</taxon>
        <taxon>Viridiplantae</taxon>
        <taxon>Streptophyta</taxon>
        <taxon>Embryophyta</taxon>
        <taxon>Tracheophyta</taxon>
        <taxon>Spermatophyta</taxon>
        <taxon>Magnoliopsida</taxon>
        <taxon>eudicotyledons</taxon>
        <taxon>Gunneridae</taxon>
        <taxon>Pentapetalae</taxon>
        <taxon>rosids</taxon>
        <taxon>fabids</taxon>
        <taxon>Fabales</taxon>
        <taxon>Fabaceae</taxon>
        <taxon>Papilionoideae</taxon>
        <taxon>50 kb inversion clade</taxon>
        <taxon>dalbergioids sensu lato</taxon>
        <taxon>Dalbergieae</taxon>
        <taxon>Pterocarpus clade</taxon>
        <taxon>Stylosanthes</taxon>
    </lineage>
</organism>
<dbReference type="Proteomes" id="UP001341840">
    <property type="component" value="Unassembled WGS sequence"/>
</dbReference>
<evidence type="ECO:0000313" key="2">
    <source>
        <dbReference type="EMBL" id="MED6167748.1"/>
    </source>
</evidence>
<comment type="caution">
    <text evidence="2">The sequence shown here is derived from an EMBL/GenBank/DDBJ whole genome shotgun (WGS) entry which is preliminary data.</text>
</comment>
<name>A0ABU6V737_9FABA</name>
<gene>
    <name evidence="2" type="ORF">PIB30_005715</name>
</gene>
<sequence>MLGRGIHTLIRHTSFSSPVDVGLHNPPPKGAQRPHWHIDPGSGSDTICNSADHPLARYCPLWHTRPHGFAFDSSDDSRSPQHPLLKTRHARESPDHPPARYCPFWHTSPHGLAFEDRDNSRNPPHSLVKTCHAREKYPYPYKACFVLFPNRCGTSQSTP</sequence>
<proteinExistence type="predicted"/>
<protein>
    <submittedName>
        <fullName evidence="2">Uncharacterized protein</fullName>
    </submittedName>
</protein>
<feature type="region of interest" description="Disordered" evidence="1">
    <location>
        <begin position="71"/>
        <end position="96"/>
    </location>
</feature>